<dbReference type="Proteomes" id="UP000002872">
    <property type="component" value="Unassembled WGS sequence"/>
</dbReference>
<dbReference type="OrthoDB" id="2186627at2759"/>
<evidence type="ECO:0000313" key="1">
    <source>
        <dbReference type="EMBL" id="EIJ87526.1"/>
    </source>
</evidence>
<protein>
    <submittedName>
        <fullName evidence="1">Uncharacterized protein</fullName>
    </submittedName>
</protein>
<proteinExistence type="predicted"/>
<dbReference type="VEuPathDB" id="MicrosporidiaDB:NEQG_02407"/>
<organism evidence="1 2">
    <name type="scientific">Nematocida parisii (strain ERTm3)</name>
    <name type="common">Nematode killer fungus</name>
    <dbReference type="NCBI Taxonomy" id="935791"/>
    <lineage>
        <taxon>Eukaryota</taxon>
        <taxon>Fungi</taxon>
        <taxon>Fungi incertae sedis</taxon>
        <taxon>Microsporidia</taxon>
        <taxon>Nematocida</taxon>
    </lineage>
</organism>
<dbReference type="OMA" id="MTTINSY"/>
<gene>
    <name evidence="1" type="ORF">NEQG_02407</name>
</gene>
<reference evidence="1" key="1">
    <citation type="submission" date="2011-01" db="EMBL/GenBank/DDBJ databases">
        <title>The Genome Sequence of Nematocida parisii strain ERTm3.</title>
        <authorList>
            <consortium name="The Broad Institute Genome Sequencing Platform"/>
            <consortium name="The Broad Institute Genome Sequencing Center for Infectious Disease"/>
            <person name="Cuomo C."/>
            <person name="Troemel E."/>
            <person name="Young S.K."/>
            <person name="Zeng Q."/>
            <person name="Gargeya S."/>
            <person name="Fitzgerald M."/>
            <person name="Haas B."/>
            <person name="Abouelleil A."/>
            <person name="Alvarado L."/>
            <person name="Arachchi H.M."/>
            <person name="Berlin A."/>
            <person name="Chapman S.B."/>
            <person name="Gearin G."/>
            <person name="Goldberg J."/>
            <person name="Griggs A."/>
            <person name="Gujja S."/>
            <person name="Hansen M."/>
            <person name="Heiman D."/>
            <person name="Howarth C."/>
            <person name="Larimer J."/>
            <person name="Lui A."/>
            <person name="MacDonald P.J.P."/>
            <person name="McCowen C."/>
            <person name="Montmayeur A."/>
            <person name="Murphy C."/>
            <person name="Neiman D."/>
            <person name="Pearson M."/>
            <person name="Priest M."/>
            <person name="Roberts A."/>
            <person name="Saif S."/>
            <person name="Shea T."/>
            <person name="Sisk P."/>
            <person name="Stolte C."/>
            <person name="Sykes S."/>
            <person name="Wortman J."/>
            <person name="Nusbaum C."/>
            <person name="Birren B."/>
        </authorList>
    </citation>
    <scope>NUCLEOTIDE SEQUENCE</scope>
    <source>
        <strain evidence="1">ERTm3</strain>
    </source>
</reference>
<dbReference type="InParanoid" id="I3EE79"/>
<dbReference type="EMBL" id="GL870882">
    <property type="protein sequence ID" value="EIJ87526.1"/>
    <property type="molecule type" value="Genomic_DNA"/>
</dbReference>
<keyword evidence="2" id="KW-1185">Reference proteome</keyword>
<evidence type="ECO:0000313" key="2">
    <source>
        <dbReference type="Proteomes" id="UP000002872"/>
    </source>
</evidence>
<name>I3EE79_NEMP3</name>
<accession>I3EE79</accession>
<sequence>MNTTESFNDLFDFIQSTPNVMTTINSYTDEDWGMGWDEQASIKSIKQELEGFSEIYKRITYNPN</sequence>
<dbReference type="AlphaFoldDB" id="I3EE79"/>
<dbReference type="HOGENOM" id="CLU_2868175_0_0_1"/>